<dbReference type="PANTHER" id="PTHR30273:SF2">
    <property type="entry name" value="PROTEIN FECR"/>
    <property type="match status" value="1"/>
</dbReference>
<evidence type="ECO:0000313" key="3">
    <source>
        <dbReference type="EMBL" id="GAA4434891.1"/>
    </source>
</evidence>
<proteinExistence type="predicted"/>
<sequence>MIPEIKKEIIFDYLSGTATAFQKRQIEEWATVPENRELFFLWLWEWERNNSQYQADPVAGLGRHLERMENGDIRKSGISLPKEGPAYPDWLKKTFTAASLVFIIGLTGWIFRDKIFFRAYSTGYGEIRGILLPDSSKVVLNANSTLKVPRFGFGKSARVVHLAGEAGFEVTSRPDKKRFIVKTDRKLDVVVLGTIFNVYARPGGAKVVLNKGKVKLHYQHGNREKQVTLHPGDLASVDEKGEVNVRKTAQPSNYSAWKFHRFVFENTSLREIGEKIKENFGVTLVIGNPKLTTLTISGAFTALNAVELVELLCDASEDLVYSKAGKNKIILTTR</sequence>
<keyword evidence="4" id="KW-1185">Reference proteome</keyword>
<organism evidence="3 4">
    <name type="scientific">Ravibacter arvi</name>
    <dbReference type="NCBI Taxonomy" id="2051041"/>
    <lineage>
        <taxon>Bacteria</taxon>
        <taxon>Pseudomonadati</taxon>
        <taxon>Bacteroidota</taxon>
        <taxon>Cytophagia</taxon>
        <taxon>Cytophagales</taxon>
        <taxon>Spirosomataceae</taxon>
        <taxon>Ravibacter</taxon>
    </lineage>
</organism>
<evidence type="ECO:0000259" key="1">
    <source>
        <dbReference type="Pfam" id="PF04773"/>
    </source>
</evidence>
<dbReference type="Pfam" id="PF04773">
    <property type="entry name" value="FecR"/>
    <property type="match status" value="1"/>
</dbReference>
<dbReference type="EMBL" id="BAABEY010000011">
    <property type="protein sequence ID" value="GAA4434891.1"/>
    <property type="molecule type" value="Genomic_DNA"/>
</dbReference>
<reference evidence="4" key="1">
    <citation type="journal article" date="2019" name="Int. J. Syst. Evol. Microbiol.">
        <title>The Global Catalogue of Microorganisms (GCM) 10K type strain sequencing project: providing services to taxonomists for standard genome sequencing and annotation.</title>
        <authorList>
            <consortium name="The Broad Institute Genomics Platform"/>
            <consortium name="The Broad Institute Genome Sequencing Center for Infectious Disease"/>
            <person name="Wu L."/>
            <person name="Ma J."/>
        </authorList>
    </citation>
    <scope>NUCLEOTIDE SEQUENCE [LARGE SCALE GENOMIC DNA]</scope>
    <source>
        <strain evidence="4">JCM 31920</strain>
    </source>
</reference>
<gene>
    <name evidence="3" type="ORF">GCM10023091_10470</name>
</gene>
<dbReference type="InterPro" id="IPR006860">
    <property type="entry name" value="FecR"/>
</dbReference>
<comment type="caution">
    <text evidence="3">The sequence shown here is derived from an EMBL/GenBank/DDBJ whole genome shotgun (WGS) entry which is preliminary data.</text>
</comment>
<dbReference type="RefSeq" id="WP_345027024.1">
    <property type="nucleotide sequence ID" value="NZ_BAABEY010000011.1"/>
</dbReference>
<dbReference type="Pfam" id="PF16344">
    <property type="entry name" value="FecR_C"/>
    <property type="match status" value="1"/>
</dbReference>
<accession>A0ABP8LUD3</accession>
<dbReference type="InterPro" id="IPR012373">
    <property type="entry name" value="Ferrdict_sens_TM"/>
</dbReference>
<feature type="domain" description="Protein FecR C-terminal" evidence="2">
    <location>
        <begin position="261"/>
        <end position="329"/>
    </location>
</feature>
<name>A0ABP8LUD3_9BACT</name>
<dbReference type="PIRSF" id="PIRSF018266">
    <property type="entry name" value="FecR"/>
    <property type="match status" value="1"/>
</dbReference>
<dbReference type="Gene3D" id="2.60.120.1440">
    <property type="match status" value="1"/>
</dbReference>
<feature type="domain" description="FecR protein" evidence="1">
    <location>
        <begin position="120"/>
        <end position="215"/>
    </location>
</feature>
<dbReference type="PANTHER" id="PTHR30273">
    <property type="entry name" value="PERIPLASMIC SIGNAL SENSOR AND SIGMA FACTOR ACTIVATOR FECR-RELATED"/>
    <property type="match status" value="1"/>
</dbReference>
<dbReference type="Proteomes" id="UP001501508">
    <property type="component" value="Unassembled WGS sequence"/>
</dbReference>
<dbReference type="Gene3D" id="3.55.50.30">
    <property type="match status" value="1"/>
</dbReference>
<protein>
    <submittedName>
        <fullName evidence="3">FecR family protein</fullName>
    </submittedName>
</protein>
<dbReference type="InterPro" id="IPR032508">
    <property type="entry name" value="FecR_C"/>
</dbReference>
<evidence type="ECO:0000259" key="2">
    <source>
        <dbReference type="Pfam" id="PF16344"/>
    </source>
</evidence>
<evidence type="ECO:0000313" key="4">
    <source>
        <dbReference type="Proteomes" id="UP001501508"/>
    </source>
</evidence>